<dbReference type="Gene3D" id="1.20.1070.10">
    <property type="entry name" value="Rhodopsin 7-helix transmembrane proteins"/>
    <property type="match status" value="1"/>
</dbReference>
<name>A0AA39HCT1_9BILA</name>
<keyword evidence="1" id="KW-0472">Membrane</keyword>
<evidence type="ECO:0000313" key="3">
    <source>
        <dbReference type="Proteomes" id="UP001175271"/>
    </source>
</evidence>
<evidence type="ECO:0000256" key="1">
    <source>
        <dbReference type="SAM" id="Phobius"/>
    </source>
</evidence>
<evidence type="ECO:0000313" key="2">
    <source>
        <dbReference type="EMBL" id="KAK0403478.1"/>
    </source>
</evidence>
<proteinExistence type="predicted"/>
<dbReference type="AlphaFoldDB" id="A0AA39HCT1"/>
<feature type="transmembrane region" description="Helical" evidence="1">
    <location>
        <begin position="20"/>
        <end position="42"/>
    </location>
</feature>
<dbReference type="Proteomes" id="UP001175271">
    <property type="component" value="Unassembled WGS sequence"/>
</dbReference>
<dbReference type="EMBL" id="JAUCMV010000004">
    <property type="protein sequence ID" value="KAK0403478.1"/>
    <property type="molecule type" value="Genomic_DNA"/>
</dbReference>
<dbReference type="Pfam" id="PF10320">
    <property type="entry name" value="7TM_GPCR_Srsx"/>
    <property type="match status" value="1"/>
</dbReference>
<dbReference type="SUPFAM" id="SSF81321">
    <property type="entry name" value="Family A G protein-coupled receptor-like"/>
    <property type="match status" value="1"/>
</dbReference>
<accession>A0AA39HCT1</accession>
<dbReference type="InterPro" id="IPR019424">
    <property type="entry name" value="7TM_GPCR_Srsx"/>
</dbReference>
<organism evidence="2 3">
    <name type="scientific">Steinernema hermaphroditum</name>
    <dbReference type="NCBI Taxonomy" id="289476"/>
    <lineage>
        <taxon>Eukaryota</taxon>
        <taxon>Metazoa</taxon>
        <taxon>Ecdysozoa</taxon>
        <taxon>Nematoda</taxon>
        <taxon>Chromadorea</taxon>
        <taxon>Rhabditida</taxon>
        <taxon>Tylenchina</taxon>
        <taxon>Panagrolaimomorpha</taxon>
        <taxon>Strongyloidoidea</taxon>
        <taxon>Steinernematidae</taxon>
        <taxon>Steinernema</taxon>
    </lineage>
</organism>
<keyword evidence="3" id="KW-1185">Reference proteome</keyword>
<evidence type="ECO:0008006" key="4">
    <source>
        <dbReference type="Google" id="ProtNLM"/>
    </source>
</evidence>
<sequence>MIKVSFSEYQRINRSINMIILVYVFGWLATMGGCFFALRVGLNSSHWEYTAIETTVGIFCNVNVAAPFFIYFFRSTAYRQEFSKLFKIRRKARSVVDDTRSRPNDLCV</sequence>
<protein>
    <recommendedName>
        <fullName evidence="4">G-protein coupled receptors family 1 profile domain-containing protein</fullName>
    </recommendedName>
</protein>
<keyword evidence="1" id="KW-1133">Transmembrane helix</keyword>
<dbReference type="PROSITE" id="PS51257">
    <property type="entry name" value="PROKAR_LIPOPROTEIN"/>
    <property type="match status" value="1"/>
</dbReference>
<keyword evidence="1" id="KW-0812">Transmembrane</keyword>
<comment type="caution">
    <text evidence="2">The sequence shown here is derived from an EMBL/GenBank/DDBJ whole genome shotgun (WGS) entry which is preliminary data.</text>
</comment>
<gene>
    <name evidence="2" type="ORF">QR680_016941</name>
</gene>
<feature type="transmembrane region" description="Helical" evidence="1">
    <location>
        <begin position="54"/>
        <end position="73"/>
    </location>
</feature>
<reference evidence="2" key="1">
    <citation type="submission" date="2023-06" db="EMBL/GenBank/DDBJ databases">
        <title>Genomic analysis of the entomopathogenic nematode Steinernema hermaphroditum.</title>
        <authorList>
            <person name="Schwarz E.M."/>
            <person name="Heppert J.K."/>
            <person name="Baniya A."/>
            <person name="Schwartz H.T."/>
            <person name="Tan C.-H."/>
            <person name="Antoshechkin I."/>
            <person name="Sternberg P.W."/>
            <person name="Goodrich-Blair H."/>
            <person name="Dillman A.R."/>
        </authorList>
    </citation>
    <scope>NUCLEOTIDE SEQUENCE</scope>
    <source>
        <strain evidence="2">PS9179</strain>
        <tissue evidence="2">Whole animal</tissue>
    </source>
</reference>